<evidence type="ECO:0000313" key="2">
    <source>
        <dbReference type="EMBL" id="MPL86992.1"/>
    </source>
</evidence>
<keyword evidence="1" id="KW-1133">Transmembrane helix</keyword>
<name>A0A644V890_9ZZZZ</name>
<comment type="caution">
    <text evidence="2">The sequence shown here is derived from an EMBL/GenBank/DDBJ whole genome shotgun (WGS) entry which is preliminary data.</text>
</comment>
<accession>A0A644V890</accession>
<protein>
    <submittedName>
        <fullName evidence="2">Uncharacterized protein</fullName>
    </submittedName>
</protein>
<dbReference type="EMBL" id="VSSQ01000231">
    <property type="protein sequence ID" value="MPL86992.1"/>
    <property type="molecule type" value="Genomic_DNA"/>
</dbReference>
<feature type="transmembrane region" description="Helical" evidence="1">
    <location>
        <begin position="82"/>
        <end position="103"/>
    </location>
</feature>
<dbReference type="AlphaFoldDB" id="A0A644V890"/>
<sequence length="156" mass="17166">MSVTKIRKTSSWTLLAVSLISLLVLGIYYFGGVVDPAAEMVEPVYTSLLLNWIYAIFAATLVALAVFALWDIASLVQHDPKSAIMPLGILVVSAAILIISYSMGDGTVLNLVGYDGVHNTDFWLKLTDMWLFTTYILIALILVSLSYFSIKKVLSR</sequence>
<evidence type="ECO:0000256" key="1">
    <source>
        <dbReference type="SAM" id="Phobius"/>
    </source>
</evidence>
<feature type="transmembrane region" description="Helical" evidence="1">
    <location>
        <begin position="51"/>
        <end position="70"/>
    </location>
</feature>
<reference evidence="2" key="1">
    <citation type="submission" date="2019-08" db="EMBL/GenBank/DDBJ databases">
        <authorList>
            <person name="Kucharzyk K."/>
            <person name="Murdoch R.W."/>
            <person name="Higgins S."/>
            <person name="Loffler F."/>
        </authorList>
    </citation>
    <scope>NUCLEOTIDE SEQUENCE</scope>
</reference>
<keyword evidence="1" id="KW-0472">Membrane</keyword>
<gene>
    <name evidence="2" type="ORF">SDC9_32982</name>
</gene>
<feature type="transmembrane region" description="Helical" evidence="1">
    <location>
        <begin position="129"/>
        <end position="150"/>
    </location>
</feature>
<organism evidence="2">
    <name type="scientific">bioreactor metagenome</name>
    <dbReference type="NCBI Taxonomy" id="1076179"/>
    <lineage>
        <taxon>unclassified sequences</taxon>
        <taxon>metagenomes</taxon>
        <taxon>ecological metagenomes</taxon>
    </lineage>
</organism>
<keyword evidence="1" id="KW-0812">Transmembrane</keyword>
<feature type="transmembrane region" description="Helical" evidence="1">
    <location>
        <begin position="12"/>
        <end position="31"/>
    </location>
</feature>
<proteinExistence type="predicted"/>